<protein>
    <submittedName>
        <fullName evidence="1">Uncharacterized protein</fullName>
    </submittedName>
</protein>
<reference evidence="1 2" key="1">
    <citation type="submission" date="2013-07" db="EMBL/GenBank/DDBJ databases">
        <title>Comparative Genomic and Metabolomic Analysis of Twelve Strains of Pseudoalteromonas luteoviolacea.</title>
        <authorList>
            <person name="Vynne N.G."/>
            <person name="Mansson M."/>
            <person name="Gram L."/>
        </authorList>
    </citation>
    <scope>NUCLEOTIDE SEQUENCE [LARGE SCALE GENOMIC DNA]</scope>
    <source>
        <strain evidence="1 2">CPMOR-1</strain>
    </source>
</reference>
<evidence type="ECO:0000313" key="1">
    <source>
        <dbReference type="EMBL" id="KZN67194.1"/>
    </source>
</evidence>
<comment type="caution">
    <text evidence="1">The sequence shown here is derived from an EMBL/GenBank/DDBJ whole genome shotgun (WGS) entry which is preliminary data.</text>
</comment>
<dbReference type="PATRIC" id="fig|1365248.3.peg.318"/>
<accession>A0A167MZK9</accession>
<sequence>MYEQVKKARDNRSSLVSKKARSNCKFVEKNVVQRGTGLTTLNDYIMYPTPEGKKDLWDPRRWRLNPLNILEGWRNEKEERTTGGYHASSRHGAHNTVLNSMGRVLNPSKMVNNYGGGDVRHANDQGRFNSEAWEAYAWRKAKALFENNAHMPVRWLSGRPNPPPANQSTWAVVMDFPNADVGITASANNGGIGNIASVSGVRVAVNYAADPAGAGLIAWHGQMYPCTVPPGGAGAAIPNAPALPQPGPPVGSNGQVVIIPAPVNWQEKLKYSLGLDY</sequence>
<dbReference type="EMBL" id="AUYC01000011">
    <property type="protein sequence ID" value="KZN67194.1"/>
    <property type="molecule type" value="Genomic_DNA"/>
</dbReference>
<evidence type="ECO:0000313" key="2">
    <source>
        <dbReference type="Proteomes" id="UP000076486"/>
    </source>
</evidence>
<dbReference type="AlphaFoldDB" id="A0A167MZK9"/>
<organism evidence="1 2">
    <name type="scientific">Pseudoalteromonas luteoviolacea CPMOR-1</name>
    <dbReference type="NCBI Taxonomy" id="1365248"/>
    <lineage>
        <taxon>Bacteria</taxon>
        <taxon>Pseudomonadati</taxon>
        <taxon>Pseudomonadota</taxon>
        <taxon>Gammaproteobacteria</taxon>
        <taxon>Alteromonadales</taxon>
        <taxon>Pseudoalteromonadaceae</taxon>
        <taxon>Pseudoalteromonas</taxon>
    </lineage>
</organism>
<dbReference type="Proteomes" id="UP000076486">
    <property type="component" value="Unassembled WGS sequence"/>
</dbReference>
<proteinExistence type="predicted"/>
<name>A0A167MZK9_9GAMM</name>
<gene>
    <name evidence="1" type="ORF">N473_08205</name>
</gene>